<proteinExistence type="predicted"/>
<dbReference type="AlphaFoldDB" id="A0A2X0NHR8"/>
<evidence type="ECO:0000313" key="3">
    <source>
        <dbReference type="Proteomes" id="UP000249723"/>
    </source>
</evidence>
<evidence type="ECO:0000256" key="1">
    <source>
        <dbReference type="SAM" id="MobiDB-lite"/>
    </source>
</evidence>
<dbReference type="Proteomes" id="UP000249723">
    <property type="component" value="Unassembled WGS sequence"/>
</dbReference>
<protein>
    <submittedName>
        <fullName evidence="2">BZ3500_MvSof-1268-A1-R1_Chr6-3g08791 protein</fullName>
    </submittedName>
</protein>
<feature type="region of interest" description="Disordered" evidence="1">
    <location>
        <begin position="1"/>
        <end position="33"/>
    </location>
</feature>
<keyword evidence="3" id="KW-1185">Reference proteome</keyword>
<dbReference type="EMBL" id="FMWP01000048">
    <property type="protein sequence ID" value="SCZ93645.1"/>
    <property type="molecule type" value="Genomic_DNA"/>
</dbReference>
<sequence length="83" mass="9447">MITGMDDDGNIYVTSFEEDEQEETRPSSRQPLRWTQSHRLEDALDLRLFGFRKGILHGGVSRGEYEEYGETGASRGSEDGFVM</sequence>
<organism evidence="2 3">
    <name type="scientific">Microbotryum saponariae</name>
    <dbReference type="NCBI Taxonomy" id="289078"/>
    <lineage>
        <taxon>Eukaryota</taxon>
        <taxon>Fungi</taxon>
        <taxon>Dikarya</taxon>
        <taxon>Basidiomycota</taxon>
        <taxon>Pucciniomycotina</taxon>
        <taxon>Microbotryomycetes</taxon>
        <taxon>Microbotryales</taxon>
        <taxon>Microbotryaceae</taxon>
        <taxon>Microbotryum</taxon>
    </lineage>
</organism>
<reference evidence="3" key="1">
    <citation type="submission" date="2016-10" db="EMBL/GenBank/DDBJ databases">
        <authorList>
            <person name="Jeantristanb JTB J.-T."/>
            <person name="Ricardo R."/>
        </authorList>
    </citation>
    <scope>NUCLEOTIDE SEQUENCE [LARGE SCALE GENOMIC DNA]</scope>
</reference>
<name>A0A2X0NHR8_9BASI</name>
<evidence type="ECO:0000313" key="2">
    <source>
        <dbReference type="EMBL" id="SCZ93645.1"/>
    </source>
</evidence>
<gene>
    <name evidence="2" type="ORF">BZ3500_MVSOF-1268-A1-R1_CHR6-3G08791</name>
</gene>
<accession>A0A2X0NHR8</accession>